<feature type="transmembrane region" description="Helical" evidence="6">
    <location>
        <begin position="271"/>
        <end position="298"/>
    </location>
</feature>
<keyword evidence="5 6" id="KW-0472">Membrane</keyword>
<dbReference type="GO" id="GO:0015086">
    <property type="term" value="F:cadmium ion transmembrane transporter activity"/>
    <property type="evidence" value="ECO:0007669"/>
    <property type="project" value="TreeGrafter"/>
</dbReference>
<dbReference type="NCBIfam" id="TIGR01197">
    <property type="entry name" value="nramp"/>
    <property type="match status" value="1"/>
</dbReference>
<keyword evidence="3 6" id="KW-0812">Transmembrane</keyword>
<dbReference type="PANTHER" id="PTHR11706">
    <property type="entry name" value="SOLUTE CARRIER PROTEIN FAMILY 11 MEMBER"/>
    <property type="match status" value="1"/>
</dbReference>
<dbReference type="STRING" id="134849.SAMN05443668_1011121"/>
<proteinExistence type="predicted"/>
<feature type="transmembrane region" description="Helical" evidence="6">
    <location>
        <begin position="227"/>
        <end position="251"/>
    </location>
</feature>
<dbReference type="NCBIfam" id="NF001923">
    <property type="entry name" value="PRK00701.1"/>
    <property type="match status" value="1"/>
</dbReference>
<dbReference type="PRINTS" id="PR00447">
    <property type="entry name" value="NATRESASSCMP"/>
</dbReference>
<sequence>MVASAMGPAFVAAVAYVDPGNFATNFAGGIEFGYGLAWVIVLANLVATLVQYVTSKAGLATGRSLPELCRERFGRRANLALWLQAEVVAMATDLAEFVGAAVGLHLVFGMPLLPAGLLTAVVAFTILALEQQGRRRFVVAVAALLLIVAGGFGYLLFAAGTQDGGALAAGLVPQLPGDGALALIVGIVGATVMPHVIYAHSALQKPAFIADDVVERRRRLRLNRWDCIVGLSTAGAINLAMLCVAAALPVVDGATDLDSIHATLRAVAGSGAALAFGIALIASGFASASVGTYAGQVVMAGFLNRRIPLFVRRGLTMLPSLVVLGTAVDPSQALVISQIVLSFGIPFALVPLVLVTRDPRVMKEMVNRRATTVAMAVISAVISALNLYLIYDTIGG</sequence>
<feature type="transmembrane region" description="Helical" evidence="6">
    <location>
        <begin position="310"/>
        <end position="328"/>
    </location>
</feature>
<evidence type="ECO:0000256" key="1">
    <source>
        <dbReference type="ARBA" id="ARBA00004141"/>
    </source>
</evidence>
<evidence type="ECO:0000256" key="4">
    <source>
        <dbReference type="ARBA" id="ARBA00022989"/>
    </source>
</evidence>
<dbReference type="AlphaFoldDB" id="A0A1M7KGP1"/>
<dbReference type="OrthoDB" id="9787548at2"/>
<keyword evidence="8" id="KW-1185">Reference proteome</keyword>
<comment type="subcellular location">
    <subcellularLocation>
        <location evidence="1">Membrane</location>
        <topology evidence="1">Multi-pass membrane protein</topology>
    </subcellularLocation>
</comment>
<protein>
    <submittedName>
        <fullName evidence="7">Manganese transport protein</fullName>
    </submittedName>
</protein>
<reference evidence="7 8" key="1">
    <citation type="submission" date="2016-11" db="EMBL/GenBank/DDBJ databases">
        <authorList>
            <person name="Jaros S."/>
            <person name="Januszkiewicz K."/>
            <person name="Wedrychowicz H."/>
        </authorList>
    </citation>
    <scope>NUCLEOTIDE SEQUENCE [LARGE SCALE GENOMIC DNA]</scope>
    <source>
        <strain evidence="7 8">DSM 46144</strain>
    </source>
</reference>
<feature type="transmembrane region" description="Helical" evidence="6">
    <location>
        <begin position="137"/>
        <end position="159"/>
    </location>
</feature>
<evidence type="ECO:0000313" key="8">
    <source>
        <dbReference type="Proteomes" id="UP000184440"/>
    </source>
</evidence>
<keyword evidence="4 6" id="KW-1133">Transmembrane helix</keyword>
<dbReference type="InterPro" id="IPR001046">
    <property type="entry name" value="NRAMP_fam"/>
</dbReference>
<dbReference type="Pfam" id="PF01566">
    <property type="entry name" value="Nramp"/>
    <property type="match status" value="1"/>
</dbReference>
<evidence type="ECO:0000256" key="2">
    <source>
        <dbReference type="ARBA" id="ARBA00022448"/>
    </source>
</evidence>
<evidence type="ECO:0000256" key="5">
    <source>
        <dbReference type="ARBA" id="ARBA00023136"/>
    </source>
</evidence>
<feature type="transmembrane region" description="Helical" evidence="6">
    <location>
        <begin position="179"/>
        <end position="198"/>
    </location>
</feature>
<evidence type="ECO:0000256" key="3">
    <source>
        <dbReference type="ARBA" id="ARBA00022692"/>
    </source>
</evidence>
<dbReference type="Proteomes" id="UP000184440">
    <property type="component" value="Unassembled WGS sequence"/>
</dbReference>
<dbReference type="EMBL" id="FRCS01000001">
    <property type="protein sequence ID" value="SHM64484.1"/>
    <property type="molecule type" value="Genomic_DNA"/>
</dbReference>
<feature type="transmembrane region" description="Helical" evidence="6">
    <location>
        <begin position="334"/>
        <end position="355"/>
    </location>
</feature>
<feature type="transmembrane region" description="Helical" evidence="6">
    <location>
        <begin position="35"/>
        <end position="54"/>
    </location>
</feature>
<dbReference type="GO" id="GO:0034755">
    <property type="term" value="P:iron ion transmembrane transport"/>
    <property type="evidence" value="ECO:0007669"/>
    <property type="project" value="TreeGrafter"/>
</dbReference>
<dbReference type="NCBIfam" id="NF037982">
    <property type="entry name" value="Nramp_1"/>
    <property type="match status" value="1"/>
</dbReference>
<accession>A0A1M7KGP1</accession>
<keyword evidence="2" id="KW-0813">Transport</keyword>
<dbReference type="GO" id="GO:0005886">
    <property type="term" value="C:plasma membrane"/>
    <property type="evidence" value="ECO:0007669"/>
    <property type="project" value="TreeGrafter"/>
</dbReference>
<feature type="transmembrane region" description="Helical" evidence="6">
    <location>
        <begin position="370"/>
        <end position="391"/>
    </location>
</feature>
<name>A0A1M7KGP1_9ACTN</name>
<evidence type="ECO:0000256" key="6">
    <source>
        <dbReference type="SAM" id="Phobius"/>
    </source>
</evidence>
<gene>
    <name evidence="7" type="ORF">SAMN05443668_1011121</name>
</gene>
<dbReference type="PANTHER" id="PTHR11706:SF33">
    <property type="entry name" value="NATURAL RESISTANCE-ASSOCIATED MACROPHAGE PROTEIN 2"/>
    <property type="match status" value="1"/>
</dbReference>
<feature type="transmembrane region" description="Helical" evidence="6">
    <location>
        <begin position="112"/>
        <end position="130"/>
    </location>
</feature>
<organism evidence="7 8">
    <name type="scientific">Cryptosporangium aurantiacum</name>
    <dbReference type="NCBI Taxonomy" id="134849"/>
    <lineage>
        <taxon>Bacteria</taxon>
        <taxon>Bacillati</taxon>
        <taxon>Actinomycetota</taxon>
        <taxon>Actinomycetes</taxon>
        <taxon>Cryptosporangiales</taxon>
        <taxon>Cryptosporangiaceae</taxon>
        <taxon>Cryptosporangium</taxon>
    </lineage>
</organism>
<dbReference type="GO" id="GO:0005384">
    <property type="term" value="F:manganese ion transmembrane transporter activity"/>
    <property type="evidence" value="ECO:0007669"/>
    <property type="project" value="TreeGrafter"/>
</dbReference>
<evidence type="ECO:0000313" key="7">
    <source>
        <dbReference type="EMBL" id="SHM64484.1"/>
    </source>
</evidence>